<dbReference type="AlphaFoldDB" id="A0A1C7MCR9"/>
<feature type="transmembrane region" description="Helical" evidence="1">
    <location>
        <begin position="161"/>
        <end position="182"/>
    </location>
</feature>
<evidence type="ECO:0000313" key="2">
    <source>
        <dbReference type="EMBL" id="OBZ74146.1"/>
    </source>
</evidence>
<keyword evidence="1" id="KW-1133">Transmembrane helix</keyword>
<dbReference type="Proteomes" id="UP000092993">
    <property type="component" value="Unassembled WGS sequence"/>
</dbReference>
<protein>
    <submittedName>
        <fullName evidence="2">Uncharacterized protein</fullName>
    </submittedName>
</protein>
<accession>A0A1C7MCR9</accession>
<dbReference type="EMBL" id="LUGG01000006">
    <property type="protein sequence ID" value="OBZ74146.1"/>
    <property type="molecule type" value="Genomic_DNA"/>
</dbReference>
<keyword evidence="3" id="KW-1185">Reference proteome</keyword>
<evidence type="ECO:0000256" key="1">
    <source>
        <dbReference type="SAM" id="Phobius"/>
    </source>
</evidence>
<reference evidence="2 3" key="1">
    <citation type="submission" date="2016-03" db="EMBL/GenBank/DDBJ databases">
        <title>Whole genome sequencing of Grifola frondosa 9006-11.</title>
        <authorList>
            <person name="Min B."/>
            <person name="Park H."/>
            <person name="Kim J.-G."/>
            <person name="Cho H."/>
            <person name="Oh Y.-L."/>
            <person name="Kong W.-S."/>
            <person name="Choi I.-G."/>
        </authorList>
    </citation>
    <scope>NUCLEOTIDE SEQUENCE [LARGE SCALE GENOMIC DNA]</scope>
    <source>
        <strain evidence="2 3">9006-11</strain>
    </source>
</reference>
<gene>
    <name evidence="2" type="ORF">A0H81_05922</name>
</gene>
<evidence type="ECO:0000313" key="3">
    <source>
        <dbReference type="Proteomes" id="UP000092993"/>
    </source>
</evidence>
<name>A0A1C7MCR9_GRIFR</name>
<dbReference type="OMA" id="DFYERWR"/>
<proteinExistence type="predicted"/>
<keyword evidence="1" id="KW-0472">Membrane</keyword>
<sequence length="201" mass="23149">MERYGRRDVESREDSPIWEPHSLGAALESSSRRALQFEHKIKDLETKLSLDLSNSRAIETLLHEVFTGLQQTRERSNYALTDTVPSIAHSLNDDLIALHELEEQLPEVGGQIRDIRVAYDRGRDKARDLISSLEWLNTPASLRLRAIIFTPNAPVSRRWKAIVRTLFALTFLICAWIAWITLRGAVRAHRQRLVWGERLMS</sequence>
<organism evidence="2 3">
    <name type="scientific">Grifola frondosa</name>
    <name type="common">Maitake</name>
    <name type="synonym">Polyporus frondosus</name>
    <dbReference type="NCBI Taxonomy" id="5627"/>
    <lineage>
        <taxon>Eukaryota</taxon>
        <taxon>Fungi</taxon>
        <taxon>Dikarya</taxon>
        <taxon>Basidiomycota</taxon>
        <taxon>Agaricomycotina</taxon>
        <taxon>Agaricomycetes</taxon>
        <taxon>Polyporales</taxon>
        <taxon>Grifolaceae</taxon>
        <taxon>Grifola</taxon>
    </lineage>
</organism>
<keyword evidence="1" id="KW-0812">Transmembrane</keyword>
<dbReference type="OrthoDB" id="2788977at2759"/>
<comment type="caution">
    <text evidence="2">The sequence shown here is derived from an EMBL/GenBank/DDBJ whole genome shotgun (WGS) entry which is preliminary data.</text>
</comment>